<dbReference type="PANTHER" id="PTHR30589">
    <property type="entry name" value="PROLIPOPROTEIN DIACYLGLYCERYL TRANSFERASE"/>
    <property type="match status" value="1"/>
</dbReference>
<feature type="transmembrane region" description="Helical" evidence="7">
    <location>
        <begin position="49"/>
        <end position="69"/>
    </location>
</feature>
<keyword evidence="5 7" id="KW-1133">Transmembrane helix</keyword>
<feature type="transmembrane region" description="Helical" evidence="7">
    <location>
        <begin position="189"/>
        <end position="208"/>
    </location>
</feature>
<keyword evidence="8" id="KW-0449">Lipoprotein</keyword>
<feature type="transmembrane region" description="Helical" evidence="7">
    <location>
        <begin position="220"/>
        <end position="240"/>
    </location>
</feature>
<dbReference type="PANTHER" id="PTHR30589:SF0">
    <property type="entry name" value="PHOSPHATIDYLGLYCEROL--PROLIPOPROTEIN DIACYLGLYCERYL TRANSFERASE"/>
    <property type="match status" value="1"/>
</dbReference>
<comment type="caution">
    <text evidence="8">The sequence shown here is derived from an EMBL/GenBank/DDBJ whole genome shotgun (WGS) entry which is preliminary data.</text>
</comment>
<evidence type="ECO:0000256" key="1">
    <source>
        <dbReference type="ARBA" id="ARBA00007150"/>
    </source>
</evidence>
<keyword evidence="3 8" id="KW-0808">Transferase</keyword>
<organism evidence="8 9">
    <name type="scientific">Aequorivita antarctica</name>
    <dbReference type="NCBI Taxonomy" id="153266"/>
    <lineage>
        <taxon>Bacteria</taxon>
        <taxon>Pseudomonadati</taxon>
        <taxon>Bacteroidota</taxon>
        <taxon>Flavobacteriia</taxon>
        <taxon>Flavobacteriales</taxon>
        <taxon>Flavobacteriaceae</taxon>
        <taxon>Aequorivita</taxon>
    </lineage>
</organism>
<accession>A0A5C6YX59</accession>
<keyword evidence="2" id="KW-1003">Cell membrane</keyword>
<evidence type="ECO:0000313" key="8">
    <source>
        <dbReference type="EMBL" id="TXD71783.1"/>
    </source>
</evidence>
<sequence length="257" mass="29239">MEIPFEPILFGININIHLILEYLAFIVGFRYYAFLRKRSTDEISSNNRLSIIIGATFGALIGSRIIGFLEYPFIEYSQNTWIELLNAKSIMGGLFGGLLGVEISKKIIGEERSSGDLFTFPILLGIFIGRIGCFLSGTNEFTYGIETSSLFGMDLGDGISRHPIALYELVFLLLLAIILRQIQKKNLEVSGLISGEMFQWFMISYFSFRFFIEFLKPNEFFIMGLSSVQILCIICLLYYYKTILKSIPYAGKKIHLL</sequence>
<gene>
    <name evidence="8" type="ORF">ESU54_15285</name>
</gene>
<feature type="transmembrane region" description="Helical" evidence="7">
    <location>
        <begin position="12"/>
        <end position="33"/>
    </location>
</feature>
<proteinExistence type="inferred from homology"/>
<dbReference type="EMBL" id="VORT01000013">
    <property type="protein sequence ID" value="TXD71783.1"/>
    <property type="molecule type" value="Genomic_DNA"/>
</dbReference>
<protein>
    <submittedName>
        <fullName evidence="8">Prolipoprotein diacylglyceryl transferase</fullName>
    </submittedName>
</protein>
<dbReference type="InterPro" id="IPR001640">
    <property type="entry name" value="Lgt"/>
</dbReference>
<dbReference type="RefSeq" id="WP_111845112.1">
    <property type="nucleotide sequence ID" value="NZ_UEGI01000013.1"/>
</dbReference>
<evidence type="ECO:0000256" key="3">
    <source>
        <dbReference type="ARBA" id="ARBA00022679"/>
    </source>
</evidence>
<dbReference type="Proteomes" id="UP000321497">
    <property type="component" value="Unassembled WGS sequence"/>
</dbReference>
<keyword evidence="6 7" id="KW-0472">Membrane</keyword>
<evidence type="ECO:0000256" key="5">
    <source>
        <dbReference type="ARBA" id="ARBA00022989"/>
    </source>
</evidence>
<dbReference type="GO" id="GO:0042158">
    <property type="term" value="P:lipoprotein biosynthetic process"/>
    <property type="evidence" value="ECO:0007669"/>
    <property type="project" value="InterPro"/>
</dbReference>
<dbReference type="AlphaFoldDB" id="A0A5C6YX59"/>
<feature type="transmembrane region" description="Helical" evidence="7">
    <location>
        <begin position="164"/>
        <end position="182"/>
    </location>
</feature>
<evidence type="ECO:0000256" key="6">
    <source>
        <dbReference type="ARBA" id="ARBA00023136"/>
    </source>
</evidence>
<dbReference type="GO" id="GO:0008961">
    <property type="term" value="F:phosphatidylglycerol-prolipoprotein diacylglyceryl transferase activity"/>
    <property type="evidence" value="ECO:0007669"/>
    <property type="project" value="InterPro"/>
</dbReference>
<evidence type="ECO:0000256" key="4">
    <source>
        <dbReference type="ARBA" id="ARBA00022692"/>
    </source>
</evidence>
<dbReference type="GO" id="GO:0005886">
    <property type="term" value="C:plasma membrane"/>
    <property type="evidence" value="ECO:0007669"/>
    <property type="project" value="InterPro"/>
</dbReference>
<feature type="transmembrane region" description="Helical" evidence="7">
    <location>
        <begin position="122"/>
        <end position="144"/>
    </location>
</feature>
<keyword evidence="4 7" id="KW-0812">Transmembrane</keyword>
<keyword evidence="9" id="KW-1185">Reference proteome</keyword>
<evidence type="ECO:0000256" key="2">
    <source>
        <dbReference type="ARBA" id="ARBA00022475"/>
    </source>
</evidence>
<reference evidence="8 9" key="1">
    <citation type="submission" date="2019-08" db="EMBL/GenBank/DDBJ databases">
        <title>Genome of Aequorivita antarctica SW49 (type strain).</title>
        <authorList>
            <person name="Bowman J.P."/>
        </authorList>
    </citation>
    <scope>NUCLEOTIDE SEQUENCE [LARGE SCALE GENOMIC DNA]</scope>
    <source>
        <strain evidence="8 9">SW49</strain>
    </source>
</reference>
<dbReference type="OrthoDB" id="871140at2"/>
<evidence type="ECO:0000256" key="7">
    <source>
        <dbReference type="SAM" id="Phobius"/>
    </source>
</evidence>
<comment type="similarity">
    <text evidence="1">Belongs to the Lgt family.</text>
</comment>
<evidence type="ECO:0000313" key="9">
    <source>
        <dbReference type="Proteomes" id="UP000321497"/>
    </source>
</evidence>
<dbReference type="Pfam" id="PF01790">
    <property type="entry name" value="LGT"/>
    <property type="match status" value="1"/>
</dbReference>
<name>A0A5C6YX59_9FLAO</name>
<feature type="transmembrane region" description="Helical" evidence="7">
    <location>
        <begin position="81"/>
        <end position="101"/>
    </location>
</feature>